<feature type="chain" id="PRO_5022152233" description="Phospholipase A2" evidence="1">
    <location>
        <begin position="20"/>
        <end position="186"/>
    </location>
</feature>
<keyword evidence="1" id="KW-0732">Signal</keyword>
<organism evidence="2 3">
    <name type="scientific">Ruegeria faecimaris</name>
    <dbReference type="NCBI Taxonomy" id="686389"/>
    <lineage>
        <taxon>Bacteria</taxon>
        <taxon>Pseudomonadati</taxon>
        <taxon>Pseudomonadota</taxon>
        <taxon>Alphaproteobacteria</taxon>
        <taxon>Rhodobacterales</taxon>
        <taxon>Roseobacteraceae</taxon>
        <taxon>Ruegeria</taxon>
    </lineage>
</organism>
<gene>
    <name evidence="2" type="ORF">SAMN06265380_102106</name>
</gene>
<proteinExistence type="predicted"/>
<dbReference type="EMBL" id="FXTE01000002">
    <property type="protein sequence ID" value="SMO53724.1"/>
    <property type="molecule type" value="Genomic_DNA"/>
</dbReference>
<sequence>MKARNLAVSLALIAAPVGAQDFMRSLEMPAHRALIAQRGAAELTPFETDGCSGGLSASWRFVADTFPSFQALFEAHPPWESCCVSHDRAYHHAGGGLRPEDSYDARLSADDSLRACVRQHGDENAEIYAERYDMTSDQIRSAHAITAEAMYGAVRLGGAPCSGLPWRWGFGYRGCSVFDSVSPAPE</sequence>
<dbReference type="AlphaFoldDB" id="A0A521C2U7"/>
<evidence type="ECO:0000313" key="2">
    <source>
        <dbReference type="EMBL" id="SMO53724.1"/>
    </source>
</evidence>
<keyword evidence="3" id="KW-1185">Reference proteome</keyword>
<evidence type="ECO:0008006" key="4">
    <source>
        <dbReference type="Google" id="ProtNLM"/>
    </source>
</evidence>
<evidence type="ECO:0000313" key="3">
    <source>
        <dbReference type="Proteomes" id="UP000319555"/>
    </source>
</evidence>
<accession>A0A521C2U7</accession>
<dbReference type="Proteomes" id="UP000319555">
    <property type="component" value="Unassembled WGS sequence"/>
</dbReference>
<dbReference type="OrthoDB" id="7855474at2"/>
<dbReference type="RefSeq" id="WP_142635376.1">
    <property type="nucleotide sequence ID" value="NZ_CANMDC010000002.1"/>
</dbReference>
<feature type="signal peptide" evidence="1">
    <location>
        <begin position="1"/>
        <end position="19"/>
    </location>
</feature>
<protein>
    <recommendedName>
        <fullName evidence="4">Phospholipase A2</fullName>
    </recommendedName>
</protein>
<reference evidence="2 3" key="1">
    <citation type="submission" date="2017-05" db="EMBL/GenBank/DDBJ databases">
        <authorList>
            <person name="Varghese N."/>
            <person name="Submissions S."/>
        </authorList>
    </citation>
    <scope>NUCLEOTIDE SEQUENCE [LARGE SCALE GENOMIC DNA]</scope>
    <source>
        <strain evidence="2 3">DSM 28009</strain>
    </source>
</reference>
<evidence type="ECO:0000256" key="1">
    <source>
        <dbReference type="SAM" id="SignalP"/>
    </source>
</evidence>
<name>A0A521C2U7_9RHOB</name>